<dbReference type="EC" id="2.7.7.9" evidence="1"/>
<reference evidence="1" key="1">
    <citation type="submission" date="2023-10" db="EMBL/GenBank/DDBJ databases">
        <title>Amphibacter perezi, gen. nov., sp. nov. a novel taxa of the family Comamonadaceae, class Betaproteobacteria isolated from the skin microbiota of Pelophylax perezi from different populations.</title>
        <authorList>
            <person name="Costa S."/>
            <person name="Proenca D.N."/>
            <person name="Lopes I."/>
            <person name="Morais P.V."/>
        </authorList>
    </citation>
    <scope>NUCLEOTIDE SEQUENCE</scope>
    <source>
        <strain evidence="1">SL12-8</strain>
    </source>
</reference>
<sequence>MNQNRSPVNKAVFPVAGLGTRFLPATKAQPKEMMPVVDKPLIQYAVEEAYAAGIREMIFVTGRHKRPIEDHFDMSYELEMMLEEAGKQALLEVVRSVKPDDMECIYVRQAQALGLGHAVLCARRLVGNEPFAVLLADDLMVGQPPVLAQMVEQFRHWRVSMLAVQEVPPEQTRRYGIVAGRAIDDRLTDLERIVEKPAPEAAPSLLGVAGRYILTPGVFDELATQERGVGGEIQLTDSIAALLRREKVFAYRYEGQRYDCGSKEGFLQANVELSLNHPEVGAGFRAFLQDLAAQGRI</sequence>
<evidence type="ECO:0000313" key="1">
    <source>
        <dbReference type="EMBL" id="MEJ7138727.1"/>
    </source>
</evidence>
<gene>
    <name evidence="1" type="primary">galU</name>
    <name evidence="1" type="ORF">RV045_09870</name>
</gene>
<accession>A0ACC6P3D1</accession>
<dbReference type="EMBL" id="JAWDIE010000014">
    <property type="protein sequence ID" value="MEJ7138727.1"/>
    <property type="molecule type" value="Genomic_DNA"/>
</dbReference>
<proteinExistence type="predicted"/>
<keyword evidence="2" id="KW-1185">Reference proteome</keyword>
<evidence type="ECO:0000313" key="2">
    <source>
        <dbReference type="Proteomes" id="UP001364695"/>
    </source>
</evidence>
<protein>
    <submittedName>
        <fullName evidence="1">UTP--glucose-1-phosphate uridylyltransferase GalU</fullName>
        <ecNumber evidence="1">2.7.7.9</ecNumber>
    </submittedName>
</protein>
<organism evidence="1 2">
    <name type="scientific">Amphibiibacter pelophylacis</name>
    <dbReference type="NCBI Taxonomy" id="1799477"/>
    <lineage>
        <taxon>Bacteria</taxon>
        <taxon>Pseudomonadati</taxon>
        <taxon>Pseudomonadota</taxon>
        <taxon>Betaproteobacteria</taxon>
        <taxon>Burkholderiales</taxon>
        <taxon>Sphaerotilaceae</taxon>
        <taxon>Amphibiibacter</taxon>
    </lineage>
</organism>
<name>A0ACC6P3D1_9BURK</name>
<keyword evidence="1" id="KW-0808">Transferase</keyword>
<comment type="caution">
    <text evidence="1">The sequence shown here is derived from an EMBL/GenBank/DDBJ whole genome shotgun (WGS) entry which is preliminary data.</text>
</comment>
<keyword evidence="1" id="KW-0548">Nucleotidyltransferase</keyword>
<dbReference type="Proteomes" id="UP001364695">
    <property type="component" value="Unassembled WGS sequence"/>
</dbReference>